<feature type="domain" description="Smr" evidence="2">
    <location>
        <begin position="103"/>
        <end position="193"/>
    </location>
</feature>
<dbReference type="PANTHER" id="PTHR35562:SF2">
    <property type="entry name" value="DNA ENDONUCLEASE SMRA-RELATED"/>
    <property type="match status" value="1"/>
</dbReference>
<feature type="region of interest" description="Disordered" evidence="1">
    <location>
        <begin position="26"/>
        <end position="51"/>
    </location>
</feature>
<dbReference type="InterPro" id="IPR002625">
    <property type="entry name" value="Smr_dom"/>
</dbReference>
<evidence type="ECO:0000256" key="1">
    <source>
        <dbReference type="SAM" id="MobiDB-lite"/>
    </source>
</evidence>
<dbReference type="SUPFAM" id="SSF160443">
    <property type="entry name" value="SMR domain-like"/>
    <property type="match status" value="1"/>
</dbReference>
<organism evidence="3 4">
    <name type="scientific">Pontivivens insulae</name>
    <dbReference type="NCBI Taxonomy" id="1639689"/>
    <lineage>
        <taxon>Bacteria</taxon>
        <taxon>Pseudomonadati</taxon>
        <taxon>Pseudomonadota</taxon>
        <taxon>Alphaproteobacteria</taxon>
        <taxon>Rhodobacterales</taxon>
        <taxon>Paracoccaceae</taxon>
        <taxon>Pontivivens</taxon>
    </lineage>
</organism>
<evidence type="ECO:0000313" key="4">
    <source>
        <dbReference type="Proteomes" id="UP000244932"/>
    </source>
</evidence>
<evidence type="ECO:0000313" key="3">
    <source>
        <dbReference type="EMBL" id="SPF28224.1"/>
    </source>
</evidence>
<dbReference type="AlphaFoldDB" id="A0A2R8A7L6"/>
<dbReference type="PANTHER" id="PTHR35562">
    <property type="entry name" value="DNA ENDONUCLEASE SMRA-RELATED"/>
    <property type="match status" value="1"/>
</dbReference>
<name>A0A2R8A7L6_9RHOB</name>
<dbReference type="OrthoDB" id="7165597at2"/>
<accession>A0A2R8A7L6</accession>
<dbReference type="Gene3D" id="3.30.1370.110">
    <property type="match status" value="1"/>
</dbReference>
<dbReference type="Proteomes" id="UP000244932">
    <property type="component" value="Unassembled WGS sequence"/>
</dbReference>
<evidence type="ECO:0000259" key="2">
    <source>
        <dbReference type="PROSITE" id="PS50828"/>
    </source>
</evidence>
<gene>
    <name evidence="3" type="ORF">POI8812_00522</name>
</gene>
<proteinExistence type="predicted"/>
<dbReference type="PROSITE" id="PS50828">
    <property type="entry name" value="SMR"/>
    <property type="match status" value="1"/>
</dbReference>
<dbReference type="Pfam" id="PF01713">
    <property type="entry name" value="Smr"/>
    <property type="match status" value="1"/>
</dbReference>
<dbReference type="RefSeq" id="WP_108780948.1">
    <property type="nucleotide sequence ID" value="NZ_OMKW01000001.1"/>
</dbReference>
<dbReference type="EMBL" id="OMKW01000001">
    <property type="protein sequence ID" value="SPF28224.1"/>
    <property type="molecule type" value="Genomic_DNA"/>
</dbReference>
<reference evidence="3 4" key="1">
    <citation type="submission" date="2018-03" db="EMBL/GenBank/DDBJ databases">
        <authorList>
            <person name="Keele B.F."/>
        </authorList>
    </citation>
    <scope>NUCLEOTIDE SEQUENCE [LARGE SCALE GENOMIC DNA]</scope>
    <source>
        <strain evidence="3 4">CeCT 8812</strain>
    </source>
</reference>
<dbReference type="InterPro" id="IPR036063">
    <property type="entry name" value="Smr_dom_sf"/>
</dbReference>
<protein>
    <recommendedName>
        <fullName evidence="2">Smr domain-containing protein</fullName>
    </recommendedName>
</protein>
<keyword evidence="4" id="KW-1185">Reference proteome</keyword>
<sequence>MKRRNRKLTEDERALWSEVARNATPLHAMRPRFVTGEEQQVPAPEDAGPDAQRDFMVLKPHGSRREPRTSLTLAAAPGQEALQMDRKAYERLTRGKIAPQSRLDLHGLTLSDAHSSLRGFILRAHNEGLRLVLVITGKGKPGHADAIIPERHGVLRHQVPHWLRLPPLNGLILQISPAHRKHGGEGAYYIYLRRLRGRG</sequence>